<evidence type="ECO:0000256" key="6">
    <source>
        <dbReference type="SAM" id="MobiDB-lite"/>
    </source>
</evidence>
<dbReference type="PROSITE" id="PS00028">
    <property type="entry name" value="ZINC_FINGER_C2H2_1"/>
    <property type="match status" value="9"/>
</dbReference>
<feature type="domain" description="C2H2-type" evidence="7">
    <location>
        <begin position="149"/>
        <end position="177"/>
    </location>
</feature>
<dbReference type="PROSITE" id="PS50808">
    <property type="entry name" value="ZF_BED"/>
    <property type="match status" value="1"/>
</dbReference>
<keyword evidence="2" id="KW-0677">Repeat</keyword>
<feature type="domain" description="C2H2-type" evidence="7">
    <location>
        <begin position="177"/>
        <end position="205"/>
    </location>
</feature>
<dbReference type="InterPro" id="IPR013087">
    <property type="entry name" value="Znf_C2H2_type"/>
</dbReference>
<evidence type="ECO:0008006" key="11">
    <source>
        <dbReference type="Google" id="ProtNLM"/>
    </source>
</evidence>
<dbReference type="InterPro" id="IPR036236">
    <property type="entry name" value="Znf_C2H2_sf"/>
</dbReference>
<feature type="domain" description="BED-type" evidence="8">
    <location>
        <begin position="159"/>
        <end position="207"/>
    </location>
</feature>
<keyword evidence="1" id="KW-0479">Metal-binding</keyword>
<dbReference type="PANTHER" id="PTHR24379">
    <property type="entry name" value="KRAB AND ZINC FINGER DOMAIN-CONTAINING"/>
    <property type="match status" value="1"/>
</dbReference>
<feature type="domain" description="C2H2-type" evidence="7">
    <location>
        <begin position="513"/>
        <end position="540"/>
    </location>
</feature>
<feature type="region of interest" description="Disordered" evidence="6">
    <location>
        <begin position="1"/>
        <end position="32"/>
    </location>
</feature>
<feature type="region of interest" description="Disordered" evidence="6">
    <location>
        <begin position="284"/>
        <end position="309"/>
    </location>
</feature>
<dbReference type="PANTHER" id="PTHR24379:SF121">
    <property type="entry name" value="C2H2-TYPE DOMAIN-CONTAINING PROTEIN"/>
    <property type="match status" value="1"/>
</dbReference>
<feature type="compositionally biased region" description="Basic and acidic residues" evidence="6">
    <location>
        <begin position="293"/>
        <end position="309"/>
    </location>
</feature>
<accession>A0ABP1S3E6</accession>
<dbReference type="Proteomes" id="UP001642540">
    <property type="component" value="Unassembled WGS sequence"/>
</dbReference>
<keyword evidence="3 5" id="KW-0863">Zinc-finger</keyword>
<evidence type="ECO:0000259" key="7">
    <source>
        <dbReference type="PROSITE" id="PS50157"/>
    </source>
</evidence>
<evidence type="ECO:0000256" key="2">
    <source>
        <dbReference type="ARBA" id="ARBA00022737"/>
    </source>
</evidence>
<proteinExistence type="predicted"/>
<evidence type="ECO:0000256" key="1">
    <source>
        <dbReference type="ARBA" id="ARBA00022723"/>
    </source>
</evidence>
<evidence type="ECO:0000259" key="8">
    <source>
        <dbReference type="PROSITE" id="PS50808"/>
    </source>
</evidence>
<evidence type="ECO:0000256" key="3">
    <source>
        <dbReference type="ARBA" id="ARBA00022771"/>
    </source>
</evidence>
<keyword evidence="4" id="KW-0862">Zinc</keyword>
<gene>
    <name evidence="9" type="ORF">ODALV1_LOCUS29277</name>
</gene>
<evidence type="ECO:0000256" key="4">
    <source>
        <dbReference type="ARBA" id="ARBA00022833"/>
    </source>
</evidence>
<feature type="domain" description="C2H2-type" evidence="7">
    <location>
        <begin position="447"/>
        <end position="475"/>
    </location>
</feature>
<feature type="domain" description="C2H2-type" evidence="7">
    <location>
        <begin position="483"/>
        <end position="513"/>
    </location>
</feature>
<keyword evidence="10" id="KW-1185">Reference proteome</keyword>
<dbReference type="EMBL" id="CAXLJM020000151">
    <property type="protein sequence ID" value="CAL8143127.1"/>
    <property type="molecule type" value="Genomic_DNA"/>
</dbReference>
<reference evidence="9 10" key="1">
    <citation type="submission" date="2024-08" db="EMBL/GenBank/DDBJ databases">
        <authorList>
            <person name="Cucini C."/>
            <person name="Frati F."/>
        </authorList>
    </citation>
    <scope>NUCLEOTIDE SEQUENCE [LARGE SCALE GENOMIC DNA]</scope>
</reference>
<dbReference type="Pfam" id="PF12171">
    <property type="entry name" value="zf-C2H2_jaz"/>
    <property type="match status" value="1"/>
</dbReference>
<dbReference type="Gene3D" id="3.30.160.60">
    <property type="entry name" value="Classic Zinc Finger"/>
    <property type="match status" value="6"/>
</dbReference>
<feature type="compositionally biased region" description="Basic and acidic residues" evidence="6">
    <location>
        <begin position="1"/>
        <end position="16"/>
    </location>
</feature>
<name>A0ABP1S3E6_9HEXA</name>
<dbReference type="SMART" id="SM00355">
    <property type="entry name" value="ZnF_C2H2"/>
    <property type="match status" value="13"/>
</dbReference>
<dbReference type="InterPro" id="IPR022755">
    <property type="entry name" value="Znf_C2H2_jaz"/>
</dbReference>
<dbReference type="PROSITE" id="PS50157">
    <property type="entry name" value="ZINC_FINGER_C2H2_2"/>
    <property type="match status" value="9"/>
</dbReference>
<dbReference type="InterPro" id="IPR003656">
    <property type="entry name" value="Znf_BED"/>
</dbReference>
<organism evidence="9 10">
    <name type="scientific">Orchesella dallaii</name>
    <dbReference type="NCBI Taxonomy" id="48710"/>
    <lineage>
        <taxon>Eukaryota</taxon>
        <taxon>Metazoa</taxon>
        <taxon>Ecdysozoa</taxon>
        <taxon>Arthropoda</taxon>
        <taxon>Hexapoda</taxon>
        <taxon>Collembola</taxon>
        <taxon>Entomobryomorpha</taxon>
        <taxon>Entomobryoidea</taxon>
        <taxon>Orchesellidae</taxon>
        <taxon>Orchesellinae</taxon>
        <taxon>Orchesella</taxon>
    </lineage>
</organism>
<evidence type="ECO:0000313" key="10">
    <source>
        <dbReference type="Proteomes" id="UP001642540"/>
    </source>
</evidence>
<feature type="domain" description="C2H2-type" evidence="7">
    <location>
        <begin position="209"/>
        <end position="237"/>
    </location>
</feature>
<feature type="domain" description="C2H2-type" evidence="7">
    <location>
        <begin position="419"/>
        <end position="446"/>
    </location>
</feature>
<protein>
    <recommendedName>
        <fullName evidence="11">Zinc finger protein</fullName>
    </recommendedName>
</protein>
<evidence type="ECO:0000256" key="5">
    <source>
        <dbReference type="PROSITE-ProRule" id="PRU00042"/>
    </source>
</evidence>
<evidence type="ECO:0000313" key="9">
    <source>
        <dbReference type="EMBL" id="CAL8143127.1"/>
    </source>
</evidence>
<feature type="compositionally biased region" description="Polar residues" evidence="6">
    <location>
        <begin position="17"/>
        <end position="27"/>
    </location>
</feature>
<dbReference type="SUPFAM" id="SSF57667">
    <property type="entry name" value="beta-beta-alpha zinc fingers"/>
    <property type="match status" value="5"/>
</dbReference>
<feature type="domain" description="C2H2-type" evidence="7">
    <location>
        <begin position="114"/>
        <end position="137"/>
    </location>
</feature>
<dbReference type="Pfam" id="PF00096">
    <property type="entry name" value="zf-C2H2"/>
    <property type="match status" value="4"/>
</dbReference>
<sequence>MRELRRFPRREREHLSDVQSNSTQLCTKTPKMKVPPRRKLIRPPQFTVADENTLKKILSPPSKPVPEFQGTKYIHGMKPGDALIYHCKEPNCEASFTNFTALKLHSNKHLKRTIRCQFCGMIFKEQNDLQQHNDQFHPDIHRNPHSDPLKCKKCGKCSRDKRALWRHVRESHRNEDYKCPHCNFLFTRPENLKDHLRSKHLPEGKQQKFICKTCGNIYTYHSSLKSHIRDIHRGRENPLKCCLCDTVYWTLGSYKGHMRRHTHPKFIRCITCNATFSSLNKLRRHNTSRQHKEKVQKESRVARKSTNKETSFKRKLLHKHVTPASNSNLNLTKNDKLIQLCNKKPLKIILHRVDQHITTKSIANKDHQYQLSLTASSFGKKEEDLHLDCVYCEKTFRNLESVNAHEIICYMKYRYAKIHICPICNKEFDKAYKLEKHSPVHSNDRPYRCTYCDKPFKSTSTLIQHEKSLHFGIKYKPAVSRVYGCNYAGCNKKYKADKTLHMHIASCHLGIRFNCEKCGRVYRRKDQLRKHLRIDHAECPTRLGCQPCGRTYKDRLTYLAHLERPRHHRKVLECEKKVNKGKKK</sequence>
<feature type="domain" description="C2H2-type" evidence="7">
    <location>
        <begin position="85"/>
        <end position="114"/>
    </location>
</feature>
<comment type="caution">
    <text evidence="9">The sequence shown here is derived from an EMBL/GenBank/DDBJ whole genome shotgun (WGS) entry which is preliminary data.</text>
</comment>